<dbReference type="Gene3D" id="3.80.10.10">
    <property type="entry name" value="Ribonuclease Inhibitor"/>
    <property type="match status" value="2"/>
</dbReference>
<feature type="region of interest" description="Disordered" evidence="2">
    <location>
        <begin position="290"/>
        <end position="323"/>
    </location>
</feature>
<dbReference type="PANTHER" id="PTHR24111:SF3">
    <property type="entry name" value="LEUCINE-RICH REPEAT-CONTAINING PROTEIN 73"/>
    <property type="match status" value="1"/>
</dbReference>
<dbReference type="OMA" id="NPWICQS"/>
<keyword evidence="1" id="KW-0677">Repeat</keyword>
<sequence>MLPSSIQISGEPLSGAEVRDICRGLRDNAVRLLSLRGCRLCDRDFGRICRALAGATSLAQLNLNLGVVSSPSRIKQLAEALRTNRSIQSLFLHGSPLTDAGLALLNPALALHPALVALDLGDCMLGDEAINLICGLLPPDGAKSGRGRTGGSMETQESRLGQAEEAWASLMALDLYGGGLKELTLSANPGITPKGWSRLAIAVAHSSQVRVLNLDYNPLGDHVAGMLAVAVASSRTLEVLDLEGTGLTNQSAQTLLDMVENYPTALRSLVLAENSISPELQQQICDLLSEGEEEEEVAGGAGDTQEWERGREPAAHQRGSSSWMCPSGMAETFQKSQAELYTRVLSSDKALSLGMKTKAESGPCRGSGRTSAWEKRTNPD</sequence>
<organism evidence="3 4">
    <name type="scientific">Pongo abelii</name>
    <name type="common">Sumatran orangutan</name>
    <name type="synonym">Pongo pygmaeus abelii</name>
    <dbReference type="NCBI Taxonomy" id="9601"/>
    <lineage>
        <taxon>Eukaryota</taxon>
        <taxon>Metazoa</taxon>
        <taxon>Chordata</taxon>
        <taxon>Craniata</taxon>
        <taxon>Vertebrata</taxon>
        <taxon>Euteleostomi</taxon>
        <taxon>Mammalia</taxon>
        <taxon>Eutheria</taxon>
        <taxon>Euarchontoglires</taxon>
        <taxon>Primates</taxon>
        <taxon>Haplorrhini</taxon>
        <taxon>Catarrhini</taxon>
        <taxon>Hominidae</taxon>
        <taxon>Pongo</taxon>
    </lineage>
</organism>
<dbReference type="InParanoid" id="K7EUN6"/>
<dbReference type="SUPFAM" id="SSF52047">
    <property type="entry name" value="RNI-like"/>
    <property type="match status" value="1"/>
</dbReference>
<dbReference type="GeneTree" id="ENSGT00390000003256"/>
<dbReference type="FunFam" id="3.80.10.10:FF:000231">
    <property type="entry name" value="Leucine-rich repeat-containing protein 73 isoform X1"/>
    <property type="match status" value="1"/>
</dbReference>
<dbReference type="InterPro" id="IPR052201">
    <property type="entry name" value="LRR-containing_regulator"/>
</dbReference>
<protein>
    <submittedName>
        <fullName evidence="3">Leucine rich repeat containing 73</fullName>
    </submittedName>
</protein>
<dbReference type="InterPro" id="IPR032675">
    <property type="entry name" value="LRR_dom_sf"/>
</dbReference>
<evidence type="ECO:0000256" key="2">
    <source>
        <dbReference type="SAM" id="MobiDB-lite"/>
    </source>
</evidence>
<feature type="compositionally biased region" description="Basic and acidic residues" evidence="2">
    <location>
        <begin position="306"/>
        <end position="315"/>
    </location>
</feature>
<evidence type="ECO:0000313" key="3">
    <source>
        <dbReference type="Ensembl" id="ENSPPYP00000024262.2"/>
    </source>
</evidence>
<reference evidence="3" key="2">
    <citation type="submission" date="2025-08" db="UniProtKB">
        <authorList>
            <consortium name="Ensembl"/>
        </authorList>
    </citation>
    <scope>IDENTIFICATION</scope>
</reference>
<feature type="region of interest" description="Disordered" evidence="2">
    <location>
        <begin position="354"/>
        <end position="380"/>
    </location>
</feature>
<dbReference type="SMART" id="SM00368">
    <property type="entry name" value="LRR_RI"/>
    <property type="match status" value="6"/>
</dbReference>
<reference evidence="3" key="3">
    <citation type="submission" date="2025-09" db="UniProtKB">
        <authorList>
            <consortium name="Ensembl"/>
        </authorList>
    </citation>
    <scope>IDENTIFICATION</scope>
</reference>
<accession>K7EUN6</accession>
<dbReference type="Proteomes" id="UP000001595">
    <property type="component" value="Chromosome 6"/>
</dbReference>
<evidence type="ECO:0000313" key="4">
    <source>
        <dbReference type="Proteomes" id="UP000001595"/>
    </source>
</evidence>
<evidence type="ECO:0000256" key="1">
    <source>
        <dbReference type="ARBA" id="ARBA00022737"/>
    </source>
</evidence>
<name>K7EUN6_PONAB</name>
<gene>
    <name evidence="3" type="primary">LRRC73</name>
</gene>
<dbReference type="eggNOG" id="ENOG502QSR8">
    <property type="taxonomic scope" value="Eukaryota"/>
</dbReference>
<dbReference type="PANTHER" id="PTHR24111">
    <property type="entry name" value="LEUCINE-RICH REPEAT-CONTAINING PROTEIN 34"/>
    <property type="match status" value="1"/>
</dbReference>
<keyword evidence="4" id="KW-1185">Reference proteome</keyword>
<dbReference type="FunCoup" id="K7EUN6">
    <property type="interactions" value="53"/>
</dbReference>
<dbReference type="Ensembl" id="ENSPPYT00000033523.2">
    <property type="protein sequence ID" value="ENSPPYP00000024262.2"/>
    <property type="gene ID" value="ENSPPYG00000016643.3"/>
</dbReference>
<proteinExistence type="predicted"/>
<dbReference type="AlphaFoldDB" id="K7EUN6"/>
<reference evidence="3 4" key="1">
    <citation type="submission" date="2008-02" db="EMBL/GenBank/DDBJ databases">
        <title>A 6x draft sequence assembly of the Pongo pygmaeus abelii genome.</title>
        <authorList>
            <person name="Wilson R.K."/>
            <person name="Mardis E."/>
        </authorList>
    </citation>
    <scope>NUCLEOTIDE SEQUENCE [LARGE SCALE GENOMIC DNA]</scope>
</reference>